<organism evidence="1 2">
    <name type="scientific">Shewanella phaeophyticola</name>
    <dbReference type="NCBI Taxonomy" id="2978345"/>
    <lineage>
        <taxon>Bacteria</taxon>
        <taxon>Pseudomonadati</taxon>
        <taxon>Pseudomonadota</taxon>
        <taxon>Gammaproteobacteria</taxon>
        <taxon>Alteromonadales</taxon>
        <taxon>Shewanellaceae</taxon>
        <taxon>Shewanella</taxon>
    </lineage>
</organism>
<dbReference type="EMBL" id="JAODOQ010000001">
    <property type="protein sequence ID" value="MCT8986959.1"/>
    <property type="molecule type" value="Genomic_DNA"/>
</dbReference>
<gene>
    <name evidence="1" type="ORF">N4T56_11365</name>
</gene>
<evidence type="ECO:0000313" key="2">
    <source>
        <dbReference type="Proteomes" id="UP001431192"/>
    </source>
</evidence>
<sequence>MSNNTAYEYRAGGIGIAIICFNSVFKITTTYHSESSMYFHLKEIDVPFNVKIQVMHYSYSEE</sequence>
<dbReference type="RefSeq" id="WP_261733298.1">
    <property type="nucleotide sequence ID" value="NZ_JAODOQ010000001.1"/>
</dbReference>
<comment type="caution">
    <text evidence="1">The sequence shown here is derived from an EMBL/GenBank/DDBJ whole genome shotgun (WGS) entry which is preliminary data.</text>
</comment>
<dbReference type="Proteomes" id="UP001431192">
    <property type="component" value="Unassembled WGS sequence"/>
</dbReference>
<protein>
    <submittedName>
        <fullName evidence="1">Uncharacterized protein</fullName>
    </submittedName>
</protein>
<keyword evidence="2" id="KW-1185">Reference proteome</keyword>
<name>A0ABT2P4X0_9GAMM</name>
<accession>A0ABT2P4X0</accession>
<reference evidence="1" key="1">
    <citation type="submission" date="2022-09" db="EMBL/GenBank/DDBJ databases">
        <title>Shewanella sp. KJ10-1 sp.nov, isolated from marine algae.</title>
        <authorList>
            <person name="Butt M."/>
            <person name="Lee J.K."/>
            <person name="Kim J.M."/>
            <person name="Choi D.G."/>
        </authorList>
    </citation>
    <scope>NUCLEOTIDE SEQUENCE</scope>
    <source>
        <strain evidence="1">KJ10-1</strain>
    </source>
</reference>
<proteinExistence type="predicted"/>
<evidence type="ECO:0000313" key="1">
    <source>
        <dbReference type="EMBL" id="MCT8986959.1"/>
    </source>
</evidence>